<feature type="transmembrane region" description="Helical" evidence="10">
    <location>
        <begin position="20"/>
        <end position="40"/>
    </location>
</feature>
<feature type="region of interest" description="Disordered" evidence="9">
    <location>
        <begin position="283"/>
        <end position="323"/>
    </location>
</feature>
<protein>
    <recommendedName>
        <fullName evidence="13">Prepilin-type N-terminal cleavage/methylation domain-containing protein</fullName>
    </recommendedName>
</protein>
<name>A0A919P0F4_9CELL</name>
<evidence type="ECO:0000256" key="6">
    <source>
        <dbReference type="ARBA" id="ARBA00022692"/>
    </source>
</evidence>
<evidence type="ECO:0000256" key="5">
    <source>
        <dbReference type="ARBA" id="ARBA00022519"/>
    </source>
</evidence>
<sequence length="589" mass="58193">MQVRRARLERWRDDDSGFTLMELLVAMMIITVVLLSLMVVQTSALVTNAQSRQRTQATAVANQVMEELRALPWLVLSKGMSTSFLAAGGPDTNVVGGKLHPTVNLAIDETLVTASDQAMDKLPLSGPGGTNKMVDTDPAIPGVRFTSRTYVTRSASTDGDVVTLSVITSWSANKTGKLRQVLVRSEAYAPSGGCGDASNQPFLGACQALFTGSASASGATTTVTASSGSAPAGPTPVQPLLPGSDYTLATVTGGQAGIGITSQQSTTVDSTVLHAGSTLAKADPTVAPLQDGGTKLSNASSNDVGSSGAAPSSPPDVGSTGVTSPLVLSSGNLALNLLASGSRVGLAKASMAASCASGIPAGQGCGASTLTGGTGSSVVLTVDGTTFTGASVAGGGSAKAYGGRFTTAGGAIAVGCATLTGPGCTAAVAERSLGNAAFGVGPWAGGAAPSGLATVTSYTDSVRVERGLSQRTGDATSARSAQVAYWNGTGYTTLVVGTTTSSTVTTPSVTWTAGASTVQAAVTVTVTPAMSIKSNPDPAACGLEGCTIDADTGTITVTVTWTVAGQTLTSSTSLGTSHVSAAFKAAPSA</sequence>
<dbReference type="Pfam" id="PF07963">
    <property type="entry name" value="N_methyl"/>
    <property type="match status" value="1"/>
</dbReference>
<dbReference type="PANTHER" id="PTHR38779:SF2">
    <property type="entry name" value="TYPE II SECRETION SYSTEM PROTEIN I-RELATED"/>
    <property type="match status" value="1"/>
</dbReference>
<evidence type="ECO:0000256" key="7">
    <source>
        <dbReference type="ARBA" id="ARBA00022989"/>
    </source>
</evidence>
<gene>
    <name evidence="11" type="ORF">Cch01nite_11040</name>
</gene>
<comment type="similarity">
    <text evidence="2">Belongs to the GSP I family.</text>
</comment>
<keyword evidence="12" id="KW-1185">Reference proteome</keyword>
<evidence type="ECO:0000256" key="8">
    <source>
        <dbReference type="ARBA" id="ARBA00023136"/>
    </source>
</evidence>
<keyword evidence="8 10" id="KW-0472">Membrane</keyword>
<dbReference type="NCBIfam" id="TIGR02532">
    <property type="entry name" value="IV_pilin_GFxxxE"/>
    <property type="match status" value="1"/>
</dbReference>
<reference evidence="11" key="1">
    <citation type="submission" date="2021-01" db="EMBL/GenBank/DDBJ databases">
        <title>Whole genome shotgun sequence of Cellulomonas chitinilytica NBRC 110799.</title>
        <authorList>
            <person name="Komaki H."/>
            <person name="Tamura T."/>
        </authorList>
    </citation>
    <scope>NUCLEOTIDE SEQUENCE</scope>
    <source>
        <strain evidence="11">NBRC 110799</strain>
    </source>
</reference>
<dbReference type="GO" id="GO:0015628">
    <property type="term" value="P:protein secretion by the type II secretion system"/>
    <property type="evidence" value="ECO:0007669"/>
    <property type="project" value="InterPro"/>
</dbReference>
<comment type="caution">
    <text evidence="11">The sequence shown here is derived from an EMBL/GenBank/DDBJ whole genome shotgun (WGS) entry which is preliminary data.</text>
</comment>
<evidence type="ECO:0008006" key="13">
    <source>
        <dbReference type="Google" id="ProtNLM"/>
    </source>
</evidence>
<dbReference type="GO" id="GO:0005886">
    <property type="term" value="C:plasma membrane"/>
    <property type="evidence" value="ECO:0007669"/>
    <property type="project" value="UniProtKB-SubCell"/>
</dbReference>
<keyword evidence="6 10" id="KW-0812">Transmembrane</keyword>
<evidence type="ECO:0000313" key="11">
    <source>
        <dbReference type="EMBL" id="GIG20380.1"/>
    </source>
</evidence>
<keyword evidence="7 10" id="KW-1133">Transmembrane helix</keyword>
<keyword evidence="3" id="KW-1003">Cell membrane</keyword>
<feature type="compositionally biased region" description="Low complexity" evidence="9">
    <location>
        <begin position="303"/>
        <end position="319"/>
    </location>
</feature>
<dbReference type="GO" id="GO:0015627">
    <property type="term" value="C:type II protein secretion system complex"/>
    <property type="evidence" value="ECO:0007669"/>
    <property type="project" value="InterPro"/>
</dbReference>
<evidence type="ECO:0000256" key="1">
    <source>
        <dbReference type="ARBA" id="ARBA00004377"/>
    </source>
</evidence>
<dbReference type="PANTHER" id="PTHR38779">
    <property type="entry name" value="TYPE II SECRETION SYSTEM PROTEIN I-RELATED"/>
    <property type="match status" value="1"/>
</dbReference>
<evidence type="ECO:0000256" key="2">
    <source>
        <dbReference type="ARBA" id="ARBA00008358"/>
    </source>
</evidence>
<comment type="subcellular location">
    <subcellularLocation>
        <location evidence="1">Cell inner membrane</location>
        <topology evidence="1">Single-pass membrane protein</topology>
    </subcellularLocation>
</comment>
<accession>A0A919P0F4</accession>
<dbReference type="AlphaFoldDB" id="A0A919P0F4"/>
<dbReference type="RefSeq" id="WP_203749687.1">
    <property type="nucleotide sequence ID" value="NZ_BONK01000003.1"/>
</dbReference>
<evidence type="ECO:0000256" key="10">
    <source>
        <dbReference type="SAM" id="Phobius"/>
    </source>
</evidence>
<proteinExistence type="inferred from homology"/>
<evidence type="ECO:0000256" key="4">
    <source>
        <dbReference type="ARBA" id="ARBA00022481"/>
    </source>
</evidence>
<evidence type="ECO:0000313" key="12">
    <source>
        <dbReference type="Proteomes" id="UP000632740"/>
    </source>
</evidence>
<keyword evidence="5" id="KW-0997">Cell inner membrane</keyword>
<evidence type="ECO:0000256" key="9">
    <source>
        <dbReference type="SAM" id="MobiDB-lite"/>
    </source>
</evidence>
<keyword evidence="4" id="KW-0488">Methylation</keyword>
<dbReference type="InterPro" id="IPR010052">
    <property type="entry name" value="T2SS_protein-GspI"/>
</dbReference>
<evidence type="ECO:0000256" key="3">
    <source>
        <dbReference type="ARBA" id="ARBA00022475"/>
    </source>
</evidence>
<dbReference type="InterPro" id="IPR012902">
    <property type="entry name" value="N_methyl_site"/>
</dbReference>
<dbReference type="EMBL" id="BONK01000003">
    <property type="protein sequence ID" value="GIG20380.1"/>
    <property type="molecule type" value="Genomic_DNA"/>
</dbReference>
<dbReference type="Proteomes" id="UP000632740">
    <property type="component" value="Unassembled WGS sequence"/>
</dbReference>
<organism evidence="11 12">
    <name type="scientific">Cellulomonas chitinilytica</name>
    <dbReference type="NCBI Taxonomy" id="398759"/>
    <lineage>
        <taxon>Bacteria</taxon>
        <taxon>Bacillati</taxon>
        <taxon>Actinomycetota</taxon>
        <taxon>Actinomycetes</taxon>
        <taxon>Micrococcales</taxon>
        <taxon>Cellulomonadaceae</taxon>
        <taxon>Cellulomonas</taxon>
    </lineage>
</organism>